<keyword evidence="9" id="KW-0732">Signal</keyword>
<dbReference type="AlphaFoldDB" id="A0A811REL9"/>
<evidence type="ECO:0000256" key="4">
    <source>
        <dbReference type="ARBA" id="ARBA00023034"/>
    </source>
</evidence>
<evidence type="ECO:0000256" key="1">
    <source>
        <dbReference type="ARBA" id="ARBA00004194"/>
    </source>
</evidence>
<evidence type="ECO:0000256" key="3">
    <source>
        <dbReference type="ARBA" id="ARBA00022989"/>
    </source>
</evidence>
<dbReference type="Pfam" id="PF10218">
    <property type="entry name" value="SPRING1"/>
    <property type="match status" value="1"/>
</dbReference>
<keyword evidence="6" id="KW-0325">Glycoprotein</keyword>
<proteinExistence type="inferred from homology"/>
<name>A0A811REL9_9POAL</name>
<protein>
    <recommendedName>
        <fullName evidence="8">SREBP regulating gene protein</fullName>
    </recommendedName>
</protein>
<dbReference type="GO" id="GO:2000640">
    <property type="term" value="P:positive regulation of SREBP signaling pathway"/>
    <property type="evidence" value="ECO:0007669"/>
    <property type="project" value="InterPro"/>
</dbReference>
<dbReference type="PANTHER" id="PTHR13481:SF0">
    <property type="entry name" value="SREBP REGULATING GENE PROTEIN"/>
    <property type="match status" value="1"/>
</dbReference>
<feature type="chain" id="PRO_5032755825" description="SREBP regulating gene protein" evidence="9">
    <location>
        <begin position="32"/>
        <end position="310"/>
    </location>
</feature>
<evidence type="ECO:0000256" key="2">
    <source>
        <dbReference type="ARBA" id="ARBA00022692"/>
    </source>
</evidence>
<feature type="signal peptide" evidence="9">
    <location>
        <begin position="1"/>
        <end position="31"/>
    </location>
</feature>
<comment type="similarity">
    <text evidence="7">Belongs to the SPRING family.</text>
</comment>
<dbReference type="OrthoDB" id="70142at2759"/>
<keyword evidence="2" id="KW-0812">Transmembrane</keyword>
<accession>A0A811REL9</accession>
<dbReference type="Proteomes" id="UP000604825">
    <property type="component" value="Unassembled WGS sequence"/>
</dbReference>
<keyword evidence="11" id="KW-1185">Reference proteome</keyword>
<comment type="caution">
    <text evidence="10">The sequence shown here is derived from an EMBL/GenBank/DDBJ whole genome shotgun (WGS) entry which is preliminary data.</text>
</comment>
<dbReference type="PANTHER" id="PTHR13481">
    <property type="entry name" value="SREBP REGULATING GENE PROTEIN"/>
    <property type="match status" value="1"/>
</dbReference>
<keyword evidence="4" id="KW-0333">Golgi apparatus</keyword>
<evidence type="ECO:0000256" key="7">
    <source>
        <dbReference type="ARBA" id="ARBA00023461"/>
    </source>
</evidence>
<evidence type="ECO:0000256" key="8">
    <source>
        <dbReference type="ARBA" id="ARBA00023485"/>
    </source>
</evidence>
<gene>
    <name evidence="10" type="ORF">NCGR_LOCUS51739</name>
</gene>
<organism evidence="10 11">
    <name type="scientific">Miscanthus lutarioriparius</name>
    <dbReference type="NCBI Taxonomy" id="422564"/>
    <lineage>
        <taxon>Eukaryota</taxon>
        <taxon>Viridiplantae</taxon>
        <taxon>Streptophyta</taxon>
        <taxon>Embryophyta</taxon>
        <taxon>Tracheophyta</taxon>
        <taxon>Spermatophyta</taxon>
        <taxon>Magnoliopsida</taxon>
        <taxon>Liliopsida</taxon>
        <taxon>Poales</taxon>
        <taxon>Poaceae</taxon>
        <taxon>PACMAD clade</taxon>
        <taxon>Panicoideae</taxon>
        <taxon>Andropogonodae</taxon>
        <taxon>Andropogoneae</taxon>
        <taxon>Saccharinae</taxon>
        <taxon>Miscanthus</taxon>
    </lineage>
</organism>
<dbReference type="PROSITE" id="PS51257">
    <property type="entry name" value="PROKAR_LIPOPROTEIN"/>
    <property type="match status" value="1"/>
</dbReference>
<evidence type="ECO:0000256" key="6">
    <source>
        <dbReference type="ARBA" id="ARBA00023180"/>
    </source>
</evidence>
<sequence>MASPRPPLGRILRLAAVAVAACACFPTPVSGIRKDIGFIEPIVCRSTVQGRHLISDDNGYVCSALSINPWSHCCPTTGDRFSCQGCKLDLQCCSSYEYCVSCCLNPSKIKKEDVLKLKVAKPVTAGTYTNVFDFCMGRCRHSSASVVHENAYASDFHHCFSVHQNLSGSTESSSVSKLLGINVVVGRPGESCSLVCKVRGQSCVPSRLSVLNKCEILQKYMRCKTGCFPSLGPDQPAEVVDEAPTSLTVIGFISRKWMFPYSGHIGWISCVSSGYVVYELLETDIHCAALSPISENSQHLTNKMCLSAYG</sequence>
<evidence type="ECO:0000256" key="9">
    <source>
        <dbReference type="SAM" id="SignalP"/>
    </source>
</evidence>
<keyword evidence="3" id="KW-1133">Transmembrane helix</keyword>
<keyword evidence="5" id="KW-0472">Membrane</keyword>
<evidence type="ECO:0000313" key="10">
    <source>
        <dbReference type="EMBL" id="CAD6268434.1"/>
    </source>
</evidence>
<dbReference type="EMBL" id="CAJGYO010000014">
    <property type="protein sequence ID" value="CAD6268434.1"/>
    <property type="molecule type" value="Genomic_DNA"/>
</dbReference>
<evidence type="ECO:0000256" key="5">
    <source>
        <dbReference type="ARBA" id="ARBA00023136"/>
    </source>
</evidence>
<reference evidence="10" key="1">
    <citation type="submission" date="2020-10" db="EMBL/GenBank/DDBJ databases">
        <authorList>
            <person name="Han B."/>
            <person name="Lu T."/>
            <person name="Zhao Q."/>
            <person name="Huang X."/>
            <person name="Zhao Y."/>
        </authorList>
    </citation>
    <scope>NUCLEOTIDE SEQUENCE</scope>
</reference>
<dbReference type="InterPro" id="IPR019352">
    <property type="entry name" value="SPRING1"/>
</dbReference>
<comment type="subcellular location">
    <subcellularLocation>
        <location evidence="1">Golgi apparatus membrane</location>
        <topology evidence="1">Single-pass membrane protein</topology>
    </subcellularLocation>
</comment>
<evidence type="ECO:0000313" key="11">
    <source>
        <dbReference type="Proteomes" id="UP000604825"/>
    </source>
</evidence>
<dbReference type="GO" id="GO:0000139">
    <property type="term" value="C:Golgi membrane"/>
    <property type="evidence" value="ECO:0007669"/>
    <property type="project" value="UniProtKB-SubCell"/>
</dbReference>